<feature type="transmembrane region" description="Helical" evidence="10">
    <location>
        <begin position="473"/>
        <end position="495"/>
    </location>
</feature>
<gene>
    <name evidence="13" type="ORF">CWN80_10530</name>
</gene>
<protein>
    <recommendedName>
        <fullName evidence="9 10">Polyprenol-phosphate-mannose--protein mannosyltransferase</fullName>
        <ecNumber evidence="10">2.4.1.-</ecNumber>
    </recommendedName>
</protein>
<dbReference type="RefSeq" id="WP_128277258.1">
    <property type="nucleotide sequence ID" value="NZ_PIPF01000010.1"/>
</dbReference>
<dbReference type="PANTHER" id="PTHR10050:SF46">
    <property type="entry name" value="PROTEIN O-MANNOSYL-TRANSFERASE 2"/>
    <property type="match status" value="1"/>
</dbReference>
<keyword evidence="6 10" id="KW-0812">Transmembrane</keyword>
<feature type="transmembrane region" description="Helical" evidence="10">
    <location>
        <begin position="391"/>
        <end position="408"/>
    </location>
</feature>
<dbReference type="Pfam" id="PF16192">
    <property type="entry name" value="PMT_4TMC"/>
    <property type="match status" value="1"/>
</dbReference>
<accession>A0A444B2K4</accession>
<organism evidence="13 14">
    <name type="scientific">Janibacter hoylei PVAS-1</name>
    <dbReference type="NCBI Taxonomy" id="1210046"/>
    <lineage>
        <taxon>Bacteria</taxon>
        <taxon>Bacillati</taxon>
        <taxon>Actinomycetota</taxon>
        <taxon>Actinomycetes</taxon>
        <taxon>Micrococcales</taxon>
        <taxon>Intrasporangiaceae</taxon>
        <taxon>Janibacter</taxon>
    </lineage>
</organism>
<evidence type="ECO:0000256" key="5">
    <source>
        <dbReference type="ARBA" id="ARBA00022679"/>
    </source>
</evidence>
<evidence type="ECO:0000256" key="6">
    <source>
        <dbReference type="ARBA" id="ARBA00022692"/>
    </source>
</evidence>
<feature type="transmembrane region" description="Helical" evidence="10">
    <location>
        <begin position="276"/>
        <end position="297"/>
    </location>
</feature>
<evidence type="ECO:0000256" key="8">
    <source>
        <dbReference type="ARBA" id="ARBA00023136"/>
    </source>
</evidence>
<evidence type="ECO:0000259" key="11">
    <source>
        <dbReference type="Pfam" id="PF02366"/>
    </source>
</evidence>
<dbReference type="InterPro" id="IPR027005">
    <property type="entry name" value="PMT-like"/>
</dbReference>
<evidence type="ECO:0000256" key="9">
    <source>
        <dbReference type="ARBA" id="ARBA00093617"/>
    </source>
</evidence>
<comment type="similarity">
    <text evidence="3 10">Belongs to the glycosyltransferase 39 family.</text>
</comment>
<comment type="caution">
    <text evidence="13">The sequence shown here is derived from an EMBL/GenBank/DDBJ whole genome shotgun (WGS) entry which is preliminary data.</text>
</comment>
<keyword evidence="10" id="KW-1003">Cell membrane</keyword>
<evidence type="ECO:0000256" key="2">
    <source>
        <dbReference type="ARBA" id="ARBA00004922"/>
    </source>
</evidence>
<dbReference type="PANTHER" id="PTHR10050">
    <property type="entry name" value="DOLICHYL-PHOSPHATE-MANNOSE--PROTEIN MANNOSYLTRANSFERASE"/>
    <property type="match status" value="1"/>
</dbReference>
<feature type="transmembrane region" description="Helical" evidence="10">
    <location>
        <begin position="20"/>
        <end position="40"/>
    </location>
</feature>
<proteinExistence type="inferred from homology"/>
<comment type="pathway">
    <text evidence="2 10">Protein modification; protein glycosylation.</text>
</comment>
<dbReference type="GO" id="GO:0012505">
    <property type="term" value="C:endomembrane system"/>
    <property type="evidence" value="ECO:0007669"/>
    <property type="project" value="UniProtKB-SubCell"/>
</dbReference>
<evidence type="ECO:0000256" key="3">
    <source>
        <dbReference type="ARBA" id="ARBA00007222"/>
    </source>
</evidence>
<dbReference type="GO" id="GO:0004169">
    <property type="term" value="F:dolichyl-phosphate-mannose-protein mannosyltransferase activity"/>
    <property type="evidence" value="ECO:0007669"/>
    <property type="project" value="UniProtKB-UniRule"/>
</dbReference>
<comment type="subcellular location">
    <subcellularLocation>
        <location evidence="10">Cell membrane</location>
    </subcellularLocation>
    <subcellularLocation>
        <location evidence="1">Endomembrane system</location>
        <topology evidence="1">Multi-pass membrane protein</topology>
    </subcellularLocation>
</comment>
<keyword evidence="4 10" id="KW-0328">Glycosyltransferase</keyword>
<keyword evidence="14" id="KW-1185">Reference proteome</keyword>
<evidence type="ECO:0000256" key="4">
    <source>
        <dbReference type="ARBA" id="ARBA00022676"/>
    </source>
</evidence>
<feature type="transmembrane region" description="Helical" evidence="10">
    <location>
        <begin position="172"/>
        <end position="190"/>
    </location>
</feature>
<dbReference type="Pfam" id="PF02366">
    <property type="entry name" value="PMT"/>
    <property type="match status" value="1"/>
</dbReference>
<dbReference type="Proteomes" id="UP000288711">
    <property type="component" value="Unassembled WGS sequence"/>
</dbReference>
<evidence type="ECO:0000256" key="1">
    <source>
        <dbReference type="ARBA" id="ARBA00004127"/>
    </source>
</evidence>
<dbReference type="EC" id="2.4.1.-" evidence="10"/>
<dbReference type="InterPro" id="IPR003342">
    <property type="entry name" value="ArnT-like_N"/>
</dbReference>
<evidence type="ECO:0000313" key="14">
    <source>
        <dbReference type="Proteomes" id="UP000288711"/>
    </source>
</evidence>
<feature type="transmembrane region" description="Helical" evidence="10">
    <location>
        <begin position="120"/>
        <end position="137"/>
    </location>
</feature>
<feature type="domain" description="Protein O-mannosyl-transferase C-terminal four TM" evidence="12">
    <location>
        <begin position="324"/>
        <end position="515"/>
    </location>
</feature>
<sequence length="516" mass="58619">MDRGQQLRERLLGFRPTETLWGWAGPLLFAAIGGLLRFWALDRPHQLVFDETYYVKQGVSMLDHGVEMQWNGDGEQVDPLFTHGTTAVFNTTEGDMVVHPPVGKWVIAFGEWVFGSTSSFGWRFSVALLGTISILMVGRIARRLFRSSWLGAIASFLMAFEGHHFVHSRTGLLDIILMFFALAAFGALLIDRDRGRERLAAKAARLPASFATGPWLLWRPWRLVAAICLGLACGTKWSGLYFFAAFGLMIVFWDIGARRAAGARHWIIAGIGKDGVWAGLSMTAVVLATYLASWVQWFRTDIGYNRTWAVDNPEQGVQWLPPALRSLWEYHVVVLDFHDGLTKPHTYDSNPWSWMVQSRPTSFFYESPTQGMTGCDVEKCSKAITSLGSVSIWWLATAALFFLVYHWAFKRDWRAGAVLAGFVGGWLPWFFLQHRTIFTFYTIAFEPWVVLAVVFVLGLALGPPGADARRRRIGQLVVGAYLLLVLANFAFYWPIWTAQVIPYDHWRWRMWFPSWV</sequence>
<feature type="transmembrane region" description="Helical" evidence="10">
    <location>
        <begin position="238"/>
        <end position="255"/>
    </location>
</feature>
<comment type="function">
    <text evidence="10">Protein O-mannosyltransferase that catalyzes the transfer of a single mannose residue from a polyprenol phospho-mannosyl lipidic donor to the hydroxyl group of selected serine and threonine residues in acceptor proteins.</text>
</comment>
<keyword evidence="8 10" id="KW-0472">Membrane</keyword>
<evidence type="ECO:0000259" key="12">
    <source>
        <dbReference type="Pfam" id="PF16192"/>
    </source>
</evidence>
<feature type="transmembrane region" description="Helical" evidence="10">
    <location>
        <begin position="415"/>
        <end position="432"/>
    </location>
</feature>
<dbReference type="EMBL" id="PIPF01000010">
    <property type="protein sequence ID" value="RWU82599.1"/>
    <property type="molecule type" value="Genomic_DNA"/>
</dbReference>
<evidence type="ECO:0000256" key="10">
    <source>
        <dbReference type="RuleBase" id="RU367007"/>
    </source>
</evidence>
<feature type="transmembrane region" description="Helical" evidence="10">
    <location>
        <begin position="438"/>
        <end position="461"/>
    </location>
</feature>
<dbReference type="GO" id="GO:0005886">
    <property type="term" value="C:plasma membrane"/>
    <property type="evidence" value="ECO:0007669"/>
    <property type="project" value="UniProtKB-SubCell"/>
</dbReference>
<feature type="transmembrane region" description="Helical" evidence="10">
    <location>
        <begin position="149"/>
        <end position="166"/>
    </location>
</feature>
<dbReference type="AlphaFoldDB" id="A0A444B2K4"/>
<keyword evidence="5 10" id="KW-0808">Transferase</keyword>
<evidence type="ECO:0000313" key="13">
    <source>
        <dbReference type="EMBL" id="RWU82599.1"/>
    </source>
</evidence>
<keyword evidence="7 10" id="KW-1133">Transmembrane helix</keyword>
<feature type="domain" description="ArnT-like N-terminal" evidence="11">
    <location>
        <begin position="31"/>
        <end position="254"/>
    </location>
</feature>
<name>A0A444B2K4_9MICO</name>
<dbReference type="UniPathway" id="UPA00378"/>
<dbReference type="InterPro" id="IPR032421">
    <property type="entry name" value="PMT_4TMC"/>
</dbReference>
<evidence type="ECO:0000256" key="7">
    <source>
        <dbReference type="ARBA" id="ARBA00022989"/>
    </source>
</evidence>
<reference evidence="13 14" key="1">
    <citation type="journal article" date="2009" name="Int. J. Syst. Evol. Microbiol.">
        <title>Janibacter hoylei sp. nov., Bacillus isronensis sp. nov. and Bacillus aryabhattai sp. nov., isolated from cryotubes used for collecting air from the upper atmosphere.</title>
        <authorList>
            <person name="Shivaji S."/>
            <person name="Chaturvedi P."/>
            <person name="Begum Z."/>
            <person name="Pindi P.K."/>
            <person name="Manorama R."/>
            <person name="Padmanaban D.A."/>
            <person name="Shouche Y.S."/>
            <person name="Pawar S."/>
            <person name="Vaishampayan P."/>
            <person name="Dutt C.B."/>
            <person name="Datta G.N."/>
            <person name="Manchanda R.K."/>
            <person name="Rao U.R."/>
            <person name="Bhargava P.M."/>
            <person name="Narlikar J.V."/>
        </authorList>
    </citation>
    <scope>NUCLEOTIDE SEQUENCE [LARGE SCALE GENOMIC DNA]</scope>
    <source>
        <strain evidence="13 14">PVAS-1</strain>
    </source>
</reference>